<reference evidence="3 4" key="1">
    <citation type="submission" date="2018-02" db="EMBL/GenBank/DDBJ databases">
        <title>The genomes of Aspergillus section Nigri reveals drivers in fungal speciation.</title>
        <authorList>
            <consortium name="DOE Joint Genome Institute"/>
            <person name="Vesth T.C."/>
            <person name="Nybo J."/>
            <person name="Theobald S."/>
            <person name="Brandl J."/>
            <person name="Frisvad J.C."/>
            <person name="Nielsen K.F."/>
            <person name="Lyhne E.K."/>
            <person name="Kogle M.E."/>
            <person name="Kuo A."/>
            <person name="Riley R."/>
            <person name="Clum A."/>
            <person name="Nolan M."/>
            <person name="Lipzen A."/>
            <person name="Salamov A."/>
            <person name="Henrissat B."/>
            <person name="Wiebenga A."/>
            <person name="De vries R.P."/>
            <person name="Grigoriev I.V."/>
            <person name="Mortensen U.H."/>
            <person name="Andersen M.R."/>
            <person name="Baker S.E."/>
        </authorList>
    </citation>
    <scope>NUCLEOTIDE SEQUENCE [LARGE SCALE GENOMIC DNA]</scope>
    <source>
        <strain evidence="3 4">CBS 101889</strain>
    </source>
</reference>
<protein>
    <submittedName>
        <fullName evidence="3">Uncharacterized protein</fullName>
    </submittedName>
</protein>
<dbReference type="Pfam" id="PF14033">
    <property type="entry name" value="DUF4246"/>
    <property type="match status" value="1"/>
</dbReference>
<dbReference type="RefSeq" id="XP_025555160.1">
    <property type="nucleotide sequence ID" value="XM_025700421.1"/>
</dbReference>
<dbReference type="EMBL" id="KZ824270">
    <property type="protein sequence ID" value="RAL16006.1"/>
    <property type="molecule type" value="Genomic_DNA"/>
</dbReference>
<dbReference type="VEuPathDB" id="FungiDB:BO97DRAFT_475578"/>
<dbReference type="Pfam" id="PF21666">
    <property type="entry name" value="DUF4246_N"/>
    <property type="match status" value="1"/>
</dbReference>
<name>A0A395I7S4_ASPHC</name>
<proteinExistence type="predicted"/>
<keyword evidence="4" id="KW-1185">Reference proteome</keyword>
<dbReference type="PANTHER" id="PTHR33119:SF1">
    <property type="entry name" value="FE2OG DIOXYGENASE DOMAIN-CONTAINING PROTEIN"/>
    <property type="match status" value="1"/>
</dbReference>
<feature type="domain" description="DUF4246" evidence="1">
    <location>
        <begin position="99"/>
        <end position="617"/>
    </location>
</feature>
<feature type="domain" description="DUF4246" evidence="2">
    <location>
        <begin position="14"/>
        <end position="80"/>
    </location>
</feature>
<dbReference type="OrthoDB" id="415532at2759"/>
<dbReference type="InterPro" id="IPR025340">
    <property type="entry name" value="DUF4246"/>
</dbReference>
<evidence type="ECO:0000259" key="2">
    <source>
        <dbReference type="Pfam" id="PF21666"/>
    </source>
</evidence>
<organism evidence="3 4">
    <name type="scientific">Aspergillus homomorphus (strain CBS 101889)</name>
    <dbReference type="NCBI Taxonomy" id="1450537"/>
    <lineage>
        <taxon>Eukaryota</taxon>
        <taxon>Fungi</taxon>
        <taxon>Dikarya</taxon>
        <taxon>Ascomycota</taxon>
        <taxon>Pezizomycotina</taxon>
        <taxon>Eurotiomycetes</taxon>
        <taxon>Eurotiomycetidae</taxon>
        <taxon>Eurotiales</taxon>
        <taxon>Aspergillaceae</taxon>
        <taxon>Aspergillus</taxon>
        <taxon>Aspergillus subgen. Circumdati</taxon>
    </lineage>
</organism>
<dbReference type="AlphaFoldDB" id="A0A395I7S4"/>
<evidence type="ECO:0000313" key="4">
    <source>
        <dbReference type="Proteomes" id="UP000248961"/>
    </source>
</evidence>
<dbReference type="InterPro" id="IPR049192">
    <property type="entry name" value="DUF4246_C"/>
</dbReference>
<evidence type="ECO:0000259" key="1">
    <source>
        <dbReference type="Pfam" id="PF14033"/>
    </source>
</evidence>
<gene>
    <name evidence="3" type="ORF">BO97DRAFT_475578</name>
</gene>
<dbReference type="Proteomes" id="UP000248961">
    <property type="component" value="Unassembled WGS sequence"/>
</dbReference>
<dbReference type="GeneID" id="37204710"/>
<dbReference type="STRING" id="1450537.A0A395I7S4"/>
<sequence length="713" mass="82622">MANLTNSGDGPLEVPGFGSIPLDFQLPPEARFAHGLLDYRHTPRLTKREMAMLRLMQRITEHSGWDCAVLDSDEAQLTQWYRDATEEGEGLDGHLISATTWAWCLAELRDKAEKWRETSRLLVFDSSSAVCQADVLLESQNESLKEGVQEEIKRLVPHPQPRHYYRVVDPSLYPLVYDQSRVLIHGGRASLHNLWESTGEPPSGALPPHPLDFLRHRPRRLERRPGQGGPESCWSHRFQWLPCEVQFIDDADTLNLRITSYVNNLHPGKHQNLYRHLERLIASSVPSWNEILFYGNTCGCRPPRILTYGCEIHDFQEEHRLFNVLRPWPHWQRQCDTYKEWEALRDTAREYIQGPEPLKWKQAQPLPDKPANLTDLLTPEEWDMPNHVHLVARFKRIRRAWFNHPEPGVSFSYEQWKQGQSTGHTIHAQRISKTPDPLHHDHRPVQLERQFREKGLQVVVEIAHIKLTPDNPIYTGESHFHTERLRNNRITATSLYVVKCKNLTTAHLAFEHEDKVHAAELEYQVPEALATVLDVDYWEWYKEKPPRALHAFGSVPLPEGRLVSWPNTYQSRQEPFRLVDPSQPGNLTLIKLRLVDPHYRICSTQNVPPQQDDWWAAAARQAARLDQRLPPELVLSVMDHVKDWPMSAAEAEGLRTKLQFEHERVRWAIDSCAGHHIVVEFPYDEQEARVISELEMGVKAYASYGGRLRPSGK</sequence>
<dbReference type="PANTHER" id="PTHR33119">
    <property type="entry name" value="IFI3P"/>
    <property type="match status" value="1"/>
</dbReference>
<dbReference type="InterPro" id="IPR049207">
    <property type="entry name" value="DUF4246_N"/>
</dbReference>
<evidence type="ECO:0000313" key="3">
    <source>
        <dbReference type="EMBL" id="RAL16006.1"/>
    </source>
</evidence>
<accession>A0A395I7S4</accession>